<comment type="cofactor">
    <cofactor evidence="1">
        <name>pyridoxal 5'-phosphate</name>
        <dbReference type="ChEBI" id="CHEBI:597326"/>
    </cofactor>
</comment>
<name>A0A8E2FCG6_9PEZI</name>
<dbReference type="AlphaFoldDB" id="A0A8E2FCG6"/>
<dbReference type="Gene3D" id="3.40.640.10">
    <property type="entry name" value="Type I PLP-dependent aspartate aminotransferase-like (Major domain)"/>
    <property type="match status" value="1"/>
</dbReference>
<dbReference type="InterPro" id="IPR015422">
    <property type="entry name" value="PyrdxlP-dep_Trfase_small"/>
</dbReference>
<dbReference type="Gene3D" id="3.90.1150.10">
    <property type="entry name" value="Aspartate Aminotransferase, domain 1"/>
    <property type="match status" value="1"/>
</dbReference>
<keyword evidence="3 6" id="KW-0808">Transferase</keyword>
<evidence type="ECO:0000256" key="3">
    <source>
        <dbReference type="ARBA" id="ARBA00022679"/>
    </source>
</evidence>
<dbReference type="PANTHER" id="PTHR13693">
    <property type="entry name" value="CLASS II AMINOTRANSFERASE/8-AMINO-7-OXONONANOATE SYNTHASE"/>
    <property type="match status" value="1"/>
</dbReference>
<dbReference type="EMBL" id="KV748553">
    <property type="protein sequence ID" value="OCL14626.1"/>
    <property type="molecule type" value="Genomic_DNA"/>
</dbReference>
<evidence type="ECO:0000259" key="5">
    <source>
        <dbReference type="Pfam" id="PF00155"/>
    </source>
</evidence>
<dbReference type="SUPFAM" id="SSF53383">
    <property type="entry name" value="PLP-dependent transferases"/>
    <property type="match status" value="1"/>
</dbReference>
<evidence type="ECO:0000313" key="7">
    <source>
        <dbReference type="Proteomes" id="UP000250140"/>
    </source>
</evidence>
<dbReference type="PANTHER" id="PTHR13693:SF77">
    <property type="entry name" value="8-AMINO-7-OXONONANOATE SYNTHASE"/>
    <property type="match status" value="1"/>
</dbReference>
<keyword evidence="4" id="KW-0663">Pyridoxal phosphate</keyword>
<sequence length="434" mass="48281">MRDEIVELKLPIERHLRQILERRRAQSTLRKLTTSSAHVVDFSSNDFLSLSTSSTLRSSFLQELANPELRLGSGGSRLLDGNSSYAESLESDIATFHRAHAGLLFNSGYDANSGFFACVPQPNDVIIYDEYIHASVHDGMRLSRSRQRYSFAHNSVTDLKRLVEECKRDNCQIEGGQSHVFIAVEAIYSMDGDLAPLKAIVELIESVLPQKNGYIIVDEAHSTGVIGQYGRGLVCELGLEDRVFARLHTFGKSLACNGAIVLCSPLLRQYLINYARPLIYTTFMSYPALAAIRASYNFFQQGNTEPLALHLKTLIRTLFNQLQTLMAKYWSPNATNALIGVPLECPQSPIFAILTPHPRSLAKHCQDGGFVVRAVVPPTVPVGSSRIRVCLHAGNSIEEVRKLVERIDNWIVLRLEQQNAESTGLGTRAEKARL</sequence>
<dbReference type="GO" id="GO:0016740">
    <property type="term" value="F:transferase activity"/>
    <property type="evidence" value="ECO:0007669"/>
    <property type="project" value="UniProtKB-KW"/>
</dbReference>
<reference evidence="6 7" key="1">
    <citation type="journal article" date="2016" name="Nat. Commun.">
        <title>Ectomycorrhizal ecology is imprinted in the genome of the dominant symbiotic fungus Cenococcum geophilum.</title>
        <authorList>
            <consortium name="DOE Joint Genome Institute"/>
            <person name="Peter M."/>
            <person name="Kohler A."/>
            <person name="Ohm R.A."/>
            <person name="Kuo A."/>
            <person name="Krutzmann J."/>
            <person name="Morin E."/>
            <person name="Arend M."/>
            <person name="Barry K.W."/>
            <person name="Binder M."/>
            <person name="Choi C."/>
            <person name="Clum A."/>
            <person name="Copeland A."/>
            <person name="Grisel N."/>
            <person name="Haridas S."/>
            <person name="Kipfer T."/>
            <person name="LaButti K."/>
            <person name="Lindquist E."/>
            <person name="Lipzen A."/>
            <person name="Maire R."/>
            <person name="Meier B."/>
            <person name="Mihaltcheva S."/>
            <person name="Molinier V."/>
            <person name="Murat C."/>
            <person name="Poggeler S."/>
            <person name="Quandt C.A."/>
            <person name="Sperisen C."/>
            <person name="Tritt A."/>
            <person name="Tisserant E."/>
            <person name="Crous P.W."/>
            <person name="Henrissat B."/>
            <person name="Nehls U."/>
            <person name="Egli S."/>
            <person name="Spatafora J.W."/>
            <person name="Grigoriev I.V."/>
            <person name="Martin F.M."/>
        </authorList>
    </citation>
    <scope>NUCLEOTIDE SEQUENCE [LARGE SCALE GENOMIC DNA]</scope>
    <source>
        <strain evidence="6 7">CBS 207.34</strain>
    </source>
</reference>
<evidence type="ECO:0000256" key="1">
    <source>
        <dbReference type="ARBA" id="ARBA00001933"/>
    </source>
</evidence>
<dbReference type="GO" id="GO:0009102">
    <property type="term" value="P:biotin biosynthetic process"/>
    <property type="evidence" value="ECO:0007669"/>
    <property type="project" value="TreeGrafter"/>
</dbReference>
<dbReference type="InterPro" id="IPR050087">
    <property type="entry name" value="AON_synthase_class-II"/>
</dbReference>
<evidence type="ECO:0000313" key="6">
    <source>
        <dbReference type="EMBL" id="OCL14626.1"/>
    </source>
</evidence>
<dbReference type="Proteomes" id="UP000250140">
    <property type="component" value="Unassembled WGS sequence"/>
</dbReference>
<dbReference type="InterPro" id="IPR015421">
    <property type="entry name" value="PyrdxlP-dep_Trfase_major"/>
</dbReference>
<protein>
    <submittedName>
        <fullName evidence="6">PLP-dependent transferase</fullName>
    </submittedName>
</protein>
<comment type="similarity">
    <text evidence="2">Belongs to the class-II pyridoxal-phosphate-dependent aminotransferase family. BioF subfamily.</text>
</comment>
<keyword evidence="7" id="KW-1185">Reference proteome</keyword>
<dbReference type="OrthoDB" id="2382073at2759"/>
<proteinExistence type="inferred from homology"/>
<accession>A0A8E2FCG6</accession>
<evidence type="ECO:0000256" key="2">
    <source>
        <dbReference type="ARBA" id="ARBA00010008"/>
    </source>
</evidence>
<dbReference type="Pfam" id="PF00155">
    <property type="entry name" value="Aminotran_1_2"/>
    <property type="match status" value="1"/>
</dbReference>
<organism evidence="6 7">
    <name type="scientific">Glonium stellatum</name>
    <dbReference type="NCBI Taxonomy" id="574774"/>
    <lineage>
        <taxon>Eukaryota</taxon>
        <taxon>Fungi</taxon>
        <taxon>Dikarya</taxon>
        <taxon>Ascomycota</taxon>
        <taxon>Pezizomycotina</taxon>
        <taxon>Dothideomycetes</taxon>
        <taxon>Pleosporomycetidae</taxon>
        <taxon>Gloniales</taxon>
        <taxon>Gloniaceae</taxon>
        <taxon>Glonium</taxon>
    </lineage>
</organism>
<evidence type="ECO:0000256" key="4">
    <source>
        <dbReference type="ARBA" id="ARBA00022898"/>
    </source>
</evidence>
<gene>
    <name evidence="6" type="ORF">AOQ84DRAFT_428802</name>
</gene>
<feature type="domain" description="Aminotransferase class I/classII large" evidence="5">
    <location>
        <begin position="38"/>
        <end position="407"/>
    </location>
</feature>
<dbReference type="InterPro" id="IPR004839">
    <property type="entry name" value="Aminotransferase_I/II_large"/>
</dbReference>
<dbReference type="InterPro" id="IPR015424">
    <property type="entry name" value="PyrdxlP-dep_Trfase"/>
</dbReference>
<dbReference type="GO" id="GO:0030170">
    <property type="term" value="F:pyridoxal phosphate binding"/>
    <property type="evidence" value="ECO:0007669"/>
    <property type="project" value="InterPro"/>
</dbReference>